<evidence type="ECO:0000313" key="1">
    <source>
        <dbReference type="EMBL" id="JAH54986.1"/>
    </source>
</evidence>
<protein>
    <submittedName>
        <fullName evidence="1">Uncharacterized protein</fullName>
    </submittedName>
</protein>
<sequence>MKSNKMKIKLGFYLFIFFMFLPHWEWAVTPTL</sequence>
<name>A0A0E9TN06_ANGAN</name>
<reference evidence="1" key="2">
    <citation type="journal article" date="2015" name="Fish Shellfish Immunol.">
        <title>Early steps in the European eel (Anguilla anguilla)-Vibrio vulnificus interaction in the gills: Role of the RtxA13 toxin.</title>
        <authorList>
            <person name="Callol A."/>
            <person name="Pajuelo D."/>
            <person name="Ebbesson L."/>
            <person name="Teles M."/>
            <person name="MacKenzie S."/>
            <person name="Amaro C."/>
        </authorList>
    </citation>
    <scope>NUCLEOTIDE SEQUENCE</scope>
</reference>
<proteinExistence type="predicted"/>
<dbReference type="AlphaFoldDB" id="A0A0E9TN06"/>
<organism evidence="1">
    <name type="scientific">Anguilla anguilla</name>
    <name type="common">European freshwater eel</name>
    <name type="synonym">Muraena anguilla</name>
    <dbReference type="NCBI Taxonomy" id="7936"/>
    <lineage>
        <taxon>Eukaryota</taxon>
        <taxon>Metazoa</taxon>
        <taxon>Chordata</taxon>
        <taxon>Craniata</taxon>
        <taxon>Vertebrata</taxon>
        <taxon>Euteleostomi</taxon>
        <taxon>Actinopterygii</taxon>
        <taxon>Neopterygii</taxon>
        <taxon>Teleostei</taxon>
        <taxon>Anguilliformes</taxon>
        <taxon>Anguillidae</taxon>
        <taxon>Anguilla</taxon>
    </lineage>
</organism>
<accession>A0A0E9TN06</accession>
<reference evidence="1" key="1">
    <citation type="submission" date="2014-11" db="EMBL/GenBank/DDBJ databases">
        <authorList>
            <person name="Amaro Gonzalez C."/>
        </authorList>
    </citation>
    <scope>NUCLEOTIDE SEQUENCE</scope>
</reference>
<dbReference type="EMBL" id="GBXM01053591">
    <property type="protein sequence ID" value="JAH54986.1"/>
    <property type="molecule type" value="Transcribed_RNA"/>
</dbReference>